<keyword evidence="1" id="KW-1185">Reference proteome</keyword>
<evidence type="ECO:0000313" key="2">
    <source>
        <dbReference type="RefSeq" id="XP_009772392.1"/>
    </source>
</evidence>
<reference evidence="1" key="1">
    <citation type="journal article" date="2013" name="Genome Biol.">
        <title>Reference genomes and transcriptomes of Nicotiana sylvestris and Nicotiana tomentosiformis.</title>
        <authorList>
            <person name="Sierro N."/>
            <person name="Battey J.N."/>
            <person name="Ouadi S."/>
            <person name="Bovet L."/>
            <person name="Goepfert S."/>
            <person name="Bakaher N."/>
            <person name="Peitsch M.C."/>
            <person name="Ivanov N.V."/>
        </authorList>
    </citation>
    <scope>NUCLEOTIDE SEQUENCE [LARGE SCALE GENOMIC DNA]</scope>
</reference>
<dbReference type="PANTHER" id="PTHR34222:SF82">
    <property type="entry name" value="CCHC-TYPE DOMAIN-CONTAINING PROTEIN"/>
    <property type="match status" value="1"/>
</dbReference>
<dbReference type="eggNOG" id="KOG0017">
    <property type="taxonomic scope" value="Eukaryota"/>
</dbReference>
<dbReference type="RefSeq" id="XP_009772392.1">
    <property type="nucleotide sequence ID" value="XM_009774090.1"/>
</dbReference>
<sequence length="279" mass="31490">MTIGDETNKSTSRHVNVLVAPTIFPTIVHNHPLFLQPTDTSGLLGKSKLGFVDGRYPKSKFEPEFHEQREKVNAVVLSWIMNAMCPGLLSSIVYASNAHKVWEDLKERFDKFLMGLNDTYSQAQSQIMMMSPMPSIKKAYSLLMDVESQRNLANFSQMMQVAEVADNTALHSNKNPTTGNGHLRAQKKIVVCDFCNYKGHIKENYFKLIRYPQYFKSNFKTKKKRGNSGAYANHVNTAPNYNPTMQNTHTQMQFGGLQGRGEGIIRGLQQMQVPSSTGF</sequence>
<gene>
    <name evidence="2" type="primary">LOC104222794</name>
</gene>
<proteinExistence type="predicted"/>
<protein>
    <submittedName>
        <fullName evidence="2">Uncharacterized protein LOC104222794</fullName>
    </submittedName>
</protein>
<name>A0A1U7VX77_NICSY</name>
<evidence type="ECO:0000313" key="1">
    <source>
        <dbReference type="Proteomes" id="UP000189701"/>
    </source>
</evidence>
<accession>A0A1U7VX77</accession>
<reference evidence="2" key="2">
    <citation type="submission" date="2025-08" db="UniProtKB">
        <authorList>
            <consortium name="RefSeq"/>
        </authorList>
    </citation>
    <scope>IDENTIFICATION</scope>
    <source>
        <tissue evidence="2">Leaf</tissue>
    </source>
</reference>
<organism evidence="1 2">
    <name type="scientific">Nicotiana sylvestris</name>
    <name type="common">Wood tobacco</name>
    <name type="synonym">South American tobacco</name>
    <dbReference type="NCBI Taxonomy" id="4096"/>
    <lineage>
        <taxon>Eukaryota</taxon>
        <taxon>Viridiplantae</taxon>
        <taxon>Streptophyta</taxon>
        <taxon>Embryophyta</taxon>
        <taxon>Tracheophyta</taxon>
        <taxon>Spermatophyta</taxon>
        <taxon>Magnoliopsida</taxon>
        <taxon>eudicotyledons</taxon>
        <taxon>Gunneridae</taxon>
        <taxon>Pentapetalae</taxon>
        <taxon>asterids</taxon>
        <taxon>lamiids</taxon>
        <taxon>Solanales</taxon>
        <taxon>Solanaceae</taxon>
        <taxon>Nicotianoideae</taxon>
        <taxon>Nicotianeae</taxon>
        <taxon>Nicotiana</taxon>
    </lineage>
</organism>
<dbReference type="PANTHER" id="PTHR34222">
    <property type="entry name" value="GAG_PRE-INTEGRS DOMAIN-CONTAINING PROTEIN"/>
    <property type="match status" value="1"/>
</dbReference>
<dbReference type="Proteomes" id="UP000189701">
    <property type="component" value="Unplaced"/>
</dbReference>
<dbReference type="AlphaFoldDB" id="A0A1U7VX77"/>